<dbReference type="OrthoDB" id="116240at2"/>
<dbReference type="KEGG" id="tpx:Turpa_0843"/>
<proteinExistence type="predicted"/>
<dbReference type="GO" id="GO:0003677">
    <property type="term" value="F:DNA binding"/>
    <property type="evidence" value="ECO:0007669"/>
    <property type="project" value="UniProtKB-UniRule"/>
</dbReference>
<dbReference type="PANTHER" id="PTHR47506:SF7">
    <property type="entry name" value="TRANSCRIPTIONAL REGULATORY PROTEIN"/>
    <property type="match status" value="1"/>
</dbReference>
<dbReference type="EMBL" id="CP002959">
    <property type="protein sequence ID" value="AFM11494.1"/>
    <property type="molecule type" value="Genomic_DNA"/>
</dbReference>
<keyword evidence="2 4" id="KW-0238">DNA-binding</keyword>
<evidence type="ECO:0000256" key="1">
    <source>
        <dbReference type="ARBA" id="ARBA00023015"/>
    </source>
</evidence>
<evidence type="ECO:0000313" key="7">
    <source>
        <dbReference type="Proteomes" id="UP000006048"/>
    </source>
</evidence>
<dbReference type="Pfam" id="PF00440">
    <property type="entry name" value="TetR_N"/>
    <property type="match status" value="1"/>
</dbReference>
<dbReference type="PRINTS" id="PR00455">
    <property type="entry name" value="HTHTETR"/>
</dbReference>
<dbReference type="InterPro" id="IPR009057">
    <property type="entry name" value="Homeodomain-like_sf"/>
</dbReference>
<feature type="DNA-binding region" description="H-T-H motif" evidence="4">
    <location>
        <begin position="31"/>
        <end position="50"/>
    </location>
</feature>
<dbReference type="PANTHER" id="PTHR47506">
    <property type="entry name" value="TRANSCRIPTIONAL REGULATORY PROTEIN"/>
    <property type="match status" value="1"/>
</dbReference>
<name>I4B2I7_TURPD</name>
<dbReference type="HOGENOM" id="CLU_069356_28_1_12"/>
<gene>
    <name evidence="6" type="ordered locus">Turpa_0843</name>
</gene>
<evidence type="ECO:0000256" key="3">
    <source>
        <dbReference type="ARBA" id="ARBA00023163"/>
    </source>
</evidence>
<sequence>MPRKRDYEIFSPERLKSAAALLFYQRGYAVGLQEILDAAGIYKATFYRYYESKEDLAVEYVQAKKAELIEVLQALMQKRPQPEEFFATWAKLLARGAEAGDFYGCPFSNLFAQTLHESPRLRGELRGAVEEIINVMAAFLGDAQRAQTAFTYYEGTMTMYNLTGDKRVFARLAEDMRVMLCKR</sequence>
<dbReference type="Gene3D" id="1.10.357.10">
    <property type="entry name" value="Tetracycline Repressor, domain 2"/>
    <property type="match status" value="1"/>
</dbReference>
<protein>
    <submittedName>
        <fullName evidence="6">Transcriptional regulator, TetR family</fullName>
    </submittedName>
</protein>
<keyword evidence="3" id="KW-0804">Transcription</keyword>
<dbReference type="SUPFAM" id="SSF46689">
    <property type="entry name" value="Homeodomain-like"/>
    <property type="match status" value="1"/>
</dbReference>
<dbReference type="AlphaFoldDB" id="I4B2I7"/>
<evidence type="ECO:0000313" key="6">
    <source>
        <dbReference type="EMBL" id="AFM11494.1"/>
    </source>
</evidence>
<dbReference type="PROSITE" id="PS50977">
    <property type="entry name" value="HTH_TETR_2"/>
    <property type="match status" value="1"/>
</dbReference>
<organism evidence="6 7">
    <name type="scientific">Turneriella parva (strain ATCC BAA-1111 / DSM 21527 / NCTC 11395 / H)</name>
    <name type="common">Leptospira parva</name>
    <dbReference type="NCBI Taxonomy" id="869212"/>
    <lineage>
        <taxon>Bacteria</taxon>
        <taxon>Pseudomonadati</taxon>
        <taxon>Spirochaetota</taxon>
        <taxon>Spirochaetia</taxon>
        <taxon>Leptospirales</taxon>
        <taxon>Leptospiraceae</taxon>
        <taxon>Turneriella</taxon>
    </lineage>
</organism>
<evidence type="ECO:0000256" key="4">
    <source>
        <dbReference type="PROSITE-ProRule" id="PRU00335"/>
    </source>
</evidence>
<reference evidence="6 7" key="1">
    <citation type="submission" date="2012-06" db="EMBL/GenBank/DDBJ databases">
        <title>The complete chromosome of genome of Turneriella parva DSM 21527.</title>
        <authorList>
            <consortium name="US DOE Joint Genome Institute (JGI-PGF)"/>
            <person name="Lucas S."/>
            <person name="Han J."/>
            <person name="Lapidus A."/>
            <person name="Bruce D."/>
            <person name="Goodwin L."/>
            <person name="Pitluck S."/>
            <person name="Peters L."/>
            <person name="Kyrpides N."/>
            <person name="Mavromatis K."/>
            <person name="Ivanova N."/>
            <person name="Mikhailova N."/>
            <person name="Chertkov O."/>
            <person name="Detter J.C."/>
            <person name="Tapia R."/>
            <person name="Han C."/>
            <person name="Land M."/>
            <person name="Hauser L."/>
            <person name="Markowitz V."/>
            <person name="Cheng J.-F."/>
            <person name="Hugenholtz P."/>
            <person name="Woyke T."/>
            <person name="Wu D."/>
            <person name="Gronow S."/>
            <person name="Wellnitz S."/>
            <person name="Brambilla E."/>
            <person name="Klenk H.-P."/>
            <person name="Eisen J.A."/>
        </authorList>
    </citation>
    <scope>NUCLEOTIDE SEQUENCE [LARGE SCALE GENOMIC DNA]</scope>
    <source>
        <strain evidence="7">ATCC BAA-1111 / DSM 21527 / NCTC 11395 / H</strain>
    </source>
</reference>
<evidence type="ECO:0000259" key="5">
    <source>
        <dbReference type="PROSITE" id="PS50977"/>
    </source>
</evidence>
<accession>I4B2I7</accession>
<dbReference type="InterPro" id="IPR036271">
    <property type="entry name" value="Tet_transcr_reg_TetR-rel_C_sf"/>
</dbReference>
<dbReference type="Proteomes" id="UP000006048">
    <property type="component" value="Chromosome"/>
</dbReference>
<dbReference type="SUPFAM" id="SSF48498">
    <property type="entry name" value="Tetracyclin repressor-like, C-terminal domain"/>
    <property type="match status" value="1"/>
</dbReference>
<keyword evidence="7" id="KW-1185">Reference proteome</keyword>
<dbReference type="InterPro" id="IPR001647">
    <property type="entry name" value="HTH_TetR"/>
</dbReference>
<evidence type="ECO:0000256" key="2">
    <source>
        <dbReference type="ARBA" id="ARBA00023125"/>
    </source>
</evidence>
<keyword evidence="1" id="KW-0805">Transcription regulation</keyword>
<feature type="domain" description="HTH tetR-type" evidence="5">
    <location>
        <begin position="9"/>
        <end position="68"/>
    </location>
</feature>
<dbReference type="RefSeq" id="WP_014802012.1">
    <property type="nucleotide sequence ID" value="NC_018020.1"/>
</dbReference>
<dbReference type="STRING" id="869212.Turpa_0843"/>